<proteinExistence type="predicted"/>
<evidence type="ECO:0000313" key="1">
    <source>
        <dbReference type="EMBL" id="SVA04361.1"/>
    </source>
</evidence>
<accession>A0A381SM05</accession>
<sequence>VLRVPGWVEEPLGRLYLYFADHKGAHIRLAFADEVAGPWVVHPPGALQLADSGFPTEPPEVSVEQLDAIRARYEDVLGVGRMPSDLRGDLTIPHVASPDVHVDEAAGEVVCYFHGLAGLGRQVSKVAVSTDGIRFRVLPGEVPHTYLRAFRHEGATYALAMPGVVYRSADGRTGWEQGPTLFGRDMRHSAVTVRDGTLHVFWTRVGDAPEAILHSTV</sequence>
<feature type="non-terminal residue" evidence="1">
    <location>
        <position position="1"/>
    </location>
</feature>
<dbReference type="EMBL" id="UINC01003217">
    <property type="protein sequence ID" value="SVA04361.1"/>
    <property type="molecule type" value="Genomic_DNA"/>
</dbReference>
<dbReference type="InterPro" id="IPR023296">
    <property type="entry name" value="Glyco_hydro_beta-prop_sf"/>
</dbReference>
<feature type="non-terminal residue" evidence="1">
    <location>
        <position position="217"/>
    </location>
</feature>
<gene>
    <name evidence="1" type="ORF">METZ01_LOCUS57215</name>
</gene>
<evidence type="ECO:0008006" key="2">
    <source>
        <dbReference type="Google" id="ProtNLM"/>
    </source>
</evidence>
<name>A0A381SM05_9ZZZZ</name>
<protein>
    <recommendedName>
        <fullName evidence="2">Glycosyl hydrolase family 32 N-terminal domain-containing protein</fullName>
    </recommendedName>
</protein>
<organism evidence="1">
    <name type="scientific">marine metagenome</name>
    <dbReference type="NCBI Taxonomy" id="408172"/>
    <lineage>
        <taxon>unclassified sequences</taxon>
        <taxon>metagenomes</taxon>
        <taxon>ecological metagenomes</taxon>
    </lineage>
</organism>
<dbReference type="SUPFAM" id="SSF75005">
    <property type="entry name" value="Arabinanase/levansucrase/invertase"/>
    <property type="match status" value="1"/>
</dbReference>
<reference evidence="1" key="1">
    <citation type="submission" date="2018-05" db="EMBL/GenBank/DDBJ databases">
        <authorList>
            <person name="Lanie J.A."/>
            <person name="Ng W.-L."/>
            <person name="Kazmierczak K.M."/>
            <person name="Andrzejewski T.M."/>
            <person name="Davidsen T.M."/>
            <person name="Wayne K.J."/>
            <person name="Tettelin H."/>
            <person name="Glass J.I."/>
            <person name="Rusch D."/>
            <person name="Podicherti R."/>
            <person name="Tsui H.-C.T."/>
            <person name="Winkler M.E."/>
        </authorList>
    </citation>
    <scope>NUCLEOTIDE SEQUENCE</scope>
</reference>
<dbReference type="AlphaFoldDB" id="A0A381SM05"/>